<dbReference type="Gene3D" id="3.40.630.30">
    <property type="match status" value="1"/>
</dbReference>
<evidence type="ECO:0000313" key="3">
    <source>
        <dbReference type="Proteomes" id="UP000298347"/>
    </source>
</evidence>
<dbReference type="SUPFAM" id="SSF55729">
    <property type="entry name" value="Acyl-CoA N-acyltransferases (Nat)"/>
    <property type="match status" value="1"/>
</dbReference>
<name>A0A4Z0GME1_9BACL</name>
<comment type="caution">
    <text evidence="2">The sequence shown here is derived from an EMBL/GenBank/DDBJ whole genome shotgun (WGS) entry which is preliminary data.</text>
</comment>
<accession>A0A4Z0GME1</accession>
<dbReference type="Proteomes" id="UP000298347">
    <property type="component" value="Unassembled WGS sequence"/>
</dbReference>
<dbReference type="GO" id="GO:0016747">
    <property type="term" value="F:acyltransferase activity, transferring groups other than amino-acyl groups"/>
    <property type="evidence" value="ECO:0007669"/>
    <property type="project" value="InterPro"/>
</dbReference>
<evidence type="ECO:0000313" key="2">
    <source>
        <dbReference type="EMBL" id="TGA97024.1"/>
    </source>
</evidence>
<organism evidence="2 3">
    <name type="scientific">Sporolactobacillus shoreae</name>
    <dbReference type="NCBI Taxonomy" id="1465501"/>
    <lineage>
        <taxon>Bacteria</taxon>
        <taxon>Bacillati</taxon>
        <taxon>Bacillota</taxon>
        <taxon>Bacilli</taxon>
        <taxon>Bacillales</taxon>
        <taxon>Sporolactobacillaceae</taxon>
        <taxon>Sporolactobacillus</taxon>
    </lineage>
</organism>
<dbReference type="AlphaFoldDB" id="A0A4Z0GME1"/>
<dbReference type="CDD" id="cd04301">
    <property type="entry name" value="NAT_SF"/>
    <property type="match status" value="1"/>
</dbReference>
<dbReference type="Pfam" id="PF00583">
    <property type="entry name" value="Acetyltransf_1"/>
    <property type="match status" value="1"/>
</dbReference>
<protein>
    <submittedName>
        <fullName evidence="2">N-acetyltransferase</fullName>
    </submittedName>
</protein>
<dbReference type="InterPro" id="IPR000182">
    <property type="entry name" value="GNAT_dom"/>
</dbReference>
<reference evidence="2 3" key="1">
    <citation type="journal article" date="2015" name="Int. J. Syst. Evol. Microbiol.">
        <title>Sporolactobacillus shoreae sp. nov. and Sporolactobacillus spathodeae sp. nov., two spore-forming lactic acid bacteria isolated from tree barks in Thailand.</title>
        <authorList>
            <person name="Thamacharoensuk T."/>
            <person name="Kitahara M."/>
            <person name="Ohkuma M."/>
            <person name="Thongchul N."/>
            <person name="Tanasupawat S."/>
        </authorList>
    </citation>
    <scope>NUCLEOTIDE SEQUENCE [LARGE SCALE GENOMIC DNA]</scope>
    <source>
        <strain evidence="2 3">BK92</strain>
    </source>
</reference>
<feature type="domain" description="N-acetyltransferase" evidence="1">
    <location>
        <begin position="77"/>
        <end position="158"/>
    </location>
</feature>
<dbReference type="InterPro" id="IPR016181">
    <property type="entry name" value="Acyl_CoA_acyltransferase"/>
</dbReference>
<evidence type="ECO:0000259" key="1">
    <source>
        <dbReference type="Pfam" id="PF00583"/>
    </source>
</evidence>
<keyword evidence="3" id="KW-1185">Reference proteome</keyword>
<keyword evidence="2" id="KW-0808">Transferase</keyword>
<sequence>MSDDLGGKRMIVYENNEKSLSAFALDSEHWDDFVTLFGEKGACGGCWCMSWRLKKSDFDANKGENNKQSIKSLVDAGRPVGVLLYQGKEPIGWCAAAPREEYLRLEKSRIFRRLDELPVWSVSCFFIAKPFRRQGLSLELIYAAVNFCKLHGAETVEAYPELPYGDKVPGAFLWTGIPASFEKAGFVETVHRSKWKRMMRFQVN</sequence>
<gene>
    <name evidence="2" type="ORF">E4665_13350</name>
</gene>
<dbReference type="EMBL" id="SRJD01000017">
    <property type="protein sequence ID" value="TGA97024.1"/>
    <property type="molecule type" value="Genomic_DNA"/>
</dbReference>
<dbReference type="OrthoDB" id="162220at2"/>
<proteinExistence type="predicted"/>